<evidence type="ECO:0000259" key="10">
    <source>
        <dbReference type="PROSITE" id="PS50929"/>
    </source>
</evidence>
<dbReference type="PROSITE" id="PS50929">
    <property type="entry name" value="ABC_TM1F"/>
    <property type="match status" value="1"/>
</dbReference>
<name>A0ABR8UY80_9CELL</name>
<dbReference type="Gene3D" id="1.20.1560.10">
    <property type="entry name" value="ABC transporter type 1, transmembrane domain"/>
    <property type="match status" value="1"/>
</dbReference>
<dbReference type="InterPro" id="IPR039421">
    <property type="entry name" value="Type_1_exporter"/>
</dbReference>
<feature type="transmembrane region" description="Helical" evidence="8">
    <location>
        <begin position="275"/>
        <end position="297"/>
    </location>
</feature>
<evidence type="ECO:0000313" key="12">
    <source>
        <dbReference type="Proteomes" id="UP000633601"/>
    </source>
</evidence>
<dbReference type="SUPFAM" id="SSF52540">
    <property type="entry name" value="P-loop containing nucleoside triphosphate hydrolases"/>
    <property type="match status" value="1"/>
</dbReference>
<dbReference type="InterPro" id="IPR027417">
    <property type="entry name" value="P-loop_NTPase"/>
</dbReference>
<comment type="caution">
    <text evidence="11">The sequence shown here is derived from an EMBL/GenBank/DDBJ whole genome shotgun (WGS) entry which is preliminary data.</text>
</comment>
<feature type="domain" description="ABC transmembrane type-1" evidence="10">
    <location>
        <begin position="48"/>
        <end position="329"/>
    </location>
</feature>
<dbReference type="RefSeq" id="WP_191789249.1">
    <property type="nucleotide sequence ID" value="NZ_JACSQE010000002.1"/>
</dbReference>
<organism evidence="11 12">
    <name type="scientific">Oerskovia gallyi</name>
    <dbReference type="NCBI Taxonomy" id="2762226"/>
    <lineage>
        <taxon>Bacteria</taxon>
        <taxon>Bacillati</taxon>
        <taxon>Actinomycetota</taxon>
        <taxon>Actinomycetes</taxon>
        <taxon>Micrococcales</taxon>
        <taxon>Cellulomonadaceae</taxon>
        <taxon>Oerskovia</taxon>
    </lineage>
</organism>
<dbReference type="InterPro" id="IPR003439">
    <property type="entry name" value="ABC_transporter-like_ATP-bd"/>
</dbReference>
<feature type="transmembrane region" description="Helical" evidence="8">
    <location>
        <begin position="303"/>
        <end position="325"/>
    </location>
</feature>
<evidence type="ECO:0000259" key="9">
    <source>
        <dbReference type="PROSITE" id="PS50893"/>
    </source>
</evidence>
<feature type="compositionally biased region" description="Polar residues" evidence="7">
    <location>
        <begin position="1"/>
        <end position="13"/>
    </location>
</feature>
<feature type="transmembrane region" description="Helical" evidence="8">
    <location>
        <begin position="160"/>
        <end position="181"/>
    </location>
</feature>
<feature type="region of interest" description="Disordered" evidence="7">
    <location>
        <begin position="1"/>
        <end position="23"/>
    </location>
</feature>
<keyword evidence="12" id="KW-1185">Reference proteome</keyword>
<dbReference type="PANTHER" id="PTHR24221:SF654">
    <property type="entry name" value="ATP-BINDING CASSETTE SUB-FAMILY B MEMBER 6"/>
    <property type="match status" value="1"/>
</dbReference>
<reference evidence="11 12" key="1">
    <citation type="submission" date="2020-08" db="EMBL/GenBank/DDBJ databases">
        <title>A Genomic Blueprint of the Chicken Gut Microbiome.</title>
        <authorList>
            <person name="Gilroy R."/>
            <person name="Ravi A."/>
            <person name="Getino M."/>
            <person name="Pursley I."/>
            <person name="Horton D.L."/>
            <person name="Alikhan N.-F."/>
            <person name="Baker D."/>
            <person name="Gharbi K."/>
            <person name="Hall N."/>
            <person name="Watson M."/>
            <person name="Adriaenssens E.M."/>
            <person name="Foster-Nyarko E."/>
            <person name="Jarju S."/>
            <person name="Secka A."/>
            <person name="Antonio M."/>
            <person name="Oren A."/>
            <person name="Chaudhuri R."/>
            <person name="La Ragione R.M."/>
            <person name="Hildebrand F."/>
            <person name="Pallen M.J."/>
        </authorList>
    </citation>
    <scope>NUCLEOTIDE SEQUENCE [LARGE SCALE GENOMIC DNA]</scope>
    <source>
        <strain evidence="11 12">Sa2CUA8</strain>
    </source>
</reference>
<keyword evidence="5 8" id="KW-1133">Transmembrane helix</keyword>
<feature type="domain" description="ABC transporter" evidence="9">
    <location>
        <begin position="369"/>
        <end position="604"/>
    </location>
</feature>
<keyword evidence="6 8" id="KW-0472">Membrane</keyword>
<protein>
    <submittedName>
        <fullName evidence="11">Thiol reductant ABC exporter subunit CydC</fullName>
    </submittedName>
</protein>
<dbReference type="PROSITE" id="PS00211">
    <property type="entry name" value="ABC_TRANSPORTER_1"/>
    <property type="match status" value="1"/>
</dbReference>
<evidence type="ECO:0000256" key="8">
    <source>
        <dbReference type="SAM" id="Phobius"/>
    </source>
</evidence>
<keyword evidence="4" id="KW-0067">ATP-binding</keyword>
<feature type="transmembrane region" description="Helical" evidence="8">
    <location>
        <begin position="187"/>
        <end position="205"/>
    </location>
</feature>
<evidence type="ECO:0000256" key="2">
    <source>
        <dbReference type="ARBA" id="ARBA00022692"/>
    </source>
</evidence>
<dbReference type="SUPFAM" id="SSF90123">
    <property type="entry name" value="ABC transporter transmembrane region"/>
    <property type="match status" value="1"/>
</dbReference>
<gene>
    <name evidence="11" type="primary">cydC</name>
    <name evidence="11" type="ORF">H9640_02940</name>
</gene>
<dbReference type="PANTHER" id="PTHR24221">
    <property type="entry name" value="ATP-BINDING CASSETTE SUB-FAMILY B"/>
    <property type="match status" value="1"/>
</dbReference>
<dbReference type="InterPro" id="IPR003593">
    <property type="entry name" value="AAA+_ATPase"/>
</dbReference>
<dbReference type="Gene3D" id="3.40.50.300">
    <property type="entry name" value="P-loop containing nucleotide triphosphate hydrolases"/>
    <property type="match status" value="1"/>
</dbReference>
<keyword evidence="3" id="KW-0547">Nucleotide-binding</keyword>
<dbReference type="NCBIfam" id="TIGR02868">
    <property type="entry name" value="CydC"/>
    <property type="match status" value="1"/>
</dbReference>
<dbReference type="Pfam" id="PF00005">
    <property type="entry name" value="ABC_tran"/>
    <property type="match status" value="1"/>
</dbReference>
<evidence type="ECO:0000313" key="11">
    <source>
        <dbReference type="EMBL" id="MBD7997507.1"/>
    </source>
</evidence>
<evidence type="ECO:0000256" key="5">
    <source>
        <dbReference type="ARBA" id="ARBA00022989"/>
    </source>
</evidence>
<evidence type="ECO:0000256" key="4">
    <source>
        <dbReference type="ARBA" id="ARBA00022840"/>
    </source>
</evidence>
<dbReference type="EMBL" id="JACSQE010000002">
    <property type="protein sequence ID" value="MBD7997507.1"/>
    <property type="molecule type" value="Genomic_DNA"/>
</dbReference>
<evidence type="ECO:0000256" key="7">
    <source>
        <dbReference type="SAM" id="MobiDB-lite"/>
    </source>
</evidence>
<dbReference type="InterPro" id="IPR014223">
    <property type="entry name" value="ABC_CydC/D"/>
</dbReference>
<comment type="subcellular location">
    <subcellularLocation>
        <location evidence="1">Cell membrane</location>
        <topology evidence="1">Multi-pass membrane protein</topology>
    </subcellularLocation>
</comment>
<dbReference type="Proteomes" id="UP000633601">
    <property type="component" value="Unassembled WGS sequence"/>
</dbReference>
<accession>A0ABR8UY80</accession>
<dbReference type="InterPro" id="IPR036640">
    <property type="entry name" value="ABC1_TM_sf"/>
</dbReference>
<evidence type="ECO:0000256" key="6">
    <source>
        <dbReference type="ARBA" id="ARBA00023136"/>
    </source>
</evidence>
<evidence type="ECO:0000256" key="1">
    <source>
        <dbReference type="ARBA" id="ARBA00004651"/>
    </source>
</evidence>
<dbReference type="PROSITE" id="PS50893">
    <property type="entry name" value="ABC_TRANSPORTER_2"/>
    <property type="match status" value="1"/>
</dbReference>
<dbReference type="InterPro" id="IPR011527">
    <property type="entry name" value="ABC1_TM_dom"/>
</dbReference>
<dbReference type="Pfam" id="PF00664">
    <property type="entry name" value="ABC_membrane"/>
    <property type="match status" value="1"/>
</dbReference>
<dbReference type="InterPro" id="IPR017871">
    <property type="entry name" value="ABC_transporter-like_CS"/>
</dbReference>
<proteinExistence type="predicted"/>
<evidence type="ECO:0000256" key="3">
    <source>
        <dbReference type="ARBA" id="ARBA00022741"/>
    </source>
</evidence>
<feature type="region of interest" description="Disordered" evidence="7">
    <location>
        <begin position="345"/>
        <end position="366"/>
    </location>
</feature>
<dbReference type="SMART" id="SM00382">
    <property type="entry name" value="AAA"/>
    <property type="match status" value="1"/>
</dbReference>
<sequence length="618" mass="62800">MSDLDQSAGPSSPTHEDPRRGAAATIGTDPLWRAVRLLDVSWGRAAKAIGLGSLALASSVGLAAVAAWLIARASQMPPVLQLSVATVAVRAFGISRGVFRYLERLASHDVALRGMASLRANVYTSLASGRTAAVAGVRRGDLLARVGADVDSVGDVVVKAVIPAGVALVVSAGSVVLVGAFLPSAGLALLACLVLAGVLGPWLSARAARRTEERGAAARAEMTSTVLETLEGAGPLAVSGRLAQRMDALRRTDRELAAVTDSGARTSGTAAAVNNAAIGLAVLAALLLGIPAVAAGTLTPVELAVVVLTPLAVFEAAGVLPGAAVQMHRSRQAARRIMELLDAADDTATDEPPAPRQTVPRADPDGPAVVVTGATCGWNGRAAVTGVDLAVRPGRSVAVVGPSGVGKTTLLMTAAGLIPQVAGSVSLDDAPIATFPPDDVAHQVVFVAEDGHVFDTTVLENLRVARGDVTPDEASAALVEVGLGEWLSGLPDGVETTLGPDATTISGGERRRLLVARALLAPAPLLLVDEPAEHLDPATADELLTHLVETSRQGGRGIVVATHRLSALAAVDEVLLLGRPDDASTDTPATVLARGTHAELVAHDAGYRWALAQEAAGV</sequence>
<keyword evidence="2 8" id="KW-0812">Transmembrane</keyword>
<feature type="transmembrane region" description="Helical" evidence="8">
    <location>
        <begin position="48"/>
        <end position="71"/>
    </location>
</feature>